<protein>
    <recommendedName>
        <fullName evidence="2">Beta-lactamase-related domain-containing protein</fullName>
    </recommendedName>
</protein>
<evidence type="ECO:0000313" key="3">
    <source>
        <dbReference type="EMBL" id="GGE04313.1"/>
    </source>
</evidence>
<gene>
    <name evidence="3" type="ORF">GCM10011529_08340</name>
</gene>
<feature type="chain" id="PRO_5037955455" description="Beta-lactamase-related domain-containing protein" evidence="1">
    <location>
        <begin position="24"/>
        <end position="555"/>
    </location>
</feature>
<feature type="signal peptide" evidence="1">
    <location>
        <begin position="1"/>
        <end position="23"/>
    </location>
</feature>
<keyword evidence="4" id="KW-1185">Reference proteome</keyword>
<comment type="caution">
    <text evidence="3">The sequence shown here is derived from an EMBL/GenBank/DDBJ whole genome shotgun (WGS) entry which is preliminary data.</text>
</comment>
<dbReference type="RefSeq" id="WP_188761659.1">
    <property type="nucleotide sequence ID" value="NZ_BMJM01000002.1"/>
</dbReference>
<reference evidence="3" key="1">
    <citation type="journal article" date="2014" name="Int. J. Syst. Evol. Microbiol.">
        <title>Complete genome sequence of Corynebacterium casei LMG S-19264T (=DSM 44701T), isolated from a smear-ripened cheese.</title>
        <authorList>
            <consortium name="US DOE Joint Genome Institute (JGI-PGF)"/>
            <person name="Walter F."/>
            <person name="Albersmeier A."/>
            <person name="Kalinowski J."/>
            <person name="Ruckert C."/>
        </authorList>
    </citation>
    <scope>NUCLEOTIDE SEQUENCE</scope>
    <source>
        <strain evidence="3">CGMCC 1.15519</strain>
    </source>
</reference>
<evidence type="ECO:0000259" key="2">
    <source>
        <dbReference type="Pfam" id="PF00144"/>
    </source>
</evidence>
<dbReference type="Proteomes" id="UP000635071">
    <property type="component" value="Unassembled WGS sequence"/>
</dbReference>
<dbReference type="AlphaFoldDB" id="A0A916ZM78"/>
<dbReference type="InterPro" id="IPR006311">
    <property type="entry name" value="TAT_signal"/>
</dbReference>
<dbReference type="Pfam" id="PF00144">
    <property type="entry name" value="Beta-lactamase"/>
    <property type="match status" value="1"/>
</dbReference>
<evidence type="ECO:0000256" key="1">
    <source>
        <dbReference type="SAM" id="SignalP"/>
    </source>
</evidence>
<dbReference type="PANTHER" id="PTHR46825:SF9">
    <property type="entry name" value="BETA-LACTAMASE-RELATED DOMAIN-CONTAINING PROTEIN"/>
    <property type="match status" value="1"/>
</dbReference>
<dbReference type="EMBL" id="BMJM01000002">
    <property type="protein sequence ID" value="GGE04313.1"/>
    <property type="molecule type" value="Genomic_DNA"/>
</dbReference>
<organism evidence="3 4">
    <name type="scientific">Sandarakinorhabdus glacialis</name>
    <dbReference type="NCBI Taxonomy" id="1614636"/>
    <lineage>
        <taxon>Bacteria</taxon>
        <taxon>Pseudomonadati</taxon>
        <taxon>Pseudomonadota</taxon>
        <taxon>Alphaproteobacteria</taxon>
        <taxon>Sphingomonadales</taxon>
        <taxon>Sphingosinicellaceae</taxon>
        <taxon>Sandarakinorhabdus</taxon>
    </lineage>
</organism>
<name>A0A916ZM78_9SPHN</name>
<evidence type="ECO:0000313" key="4">
    <source>
        <dbReference type="Proteomes" id="UP000635071"/>
    </source>
</evidence>
<dbReference type="InterPro" id="IPR001466">
    <property type="entry name" value="Beta-lactam-related"/>
</dbReference>
<feature type="domain" description="Beta-lactamase-related" evidence="2">
    <location>
        <begin position="64"/>
        <end position="343"/>
    </location>
</feature>
<reference evidence="3" key="2">
    <citation type="submission" date="2020-09" db="EMBL/GenBank/DDBJ databases">
        <authorList>
            <person name="Sun Q."/>
            <person name="Zhou Y."/>
        </authorList>
    </citation>
    <scope>NUCLEOTIDE SEQUENCE</scope>
    <source>
        <strain evidence="3">CGMCC 1.15519</strain>
    </source>
</reference>
<accession>A0A916ZM78</accession>
<proteinExistence type="predicted"/>
<dbReference type="PROSITE" id="PS51318">
    <property type="entry name" value="TAT"/>
    <property type="match status" value="1"/>
</dbReference>
<dbReference type="InterPro" id="IPR012338">
    <property type="entry name" value="Beta-lactam/transpept-like"/>
</dbReference>
<dbReference type="Gene3D" id="3.40.710.10">
    <property type="entry name" value="DD-peptidase/beta-lactamase superfamily"/>
    <property type="match status" value="1"/>
</dbReference>
<dbReference type="PANTHER" id="PTHR46825">
    <property type="entry name" value="D-ALANYL-D-ALANINE-CARBOXYPEPTIDASE/ENDOPEPTIDASE AMPH"/>
    <property type="match status" value="1"/>
</dbReference>
<dbReference type="InterPro" id="IPR050491">
    <property type="entry name" value="AmpC-like"/>
</dbReference>
<sequence>MPIDRRLFLTAATALAVPTAARAAITATNATPVQQVALKAISAYLEAHRTWFALPAIGMVVTDGDFTAIIQSGTTYHEQHPLTGKELWQIGSISKSFVALVCLQLASEGKLDLEADIRTILPEAPLPPGAPFTIRDLLDHTTGLPDFAPVFAIDGSPLWRGFEPGTHWSYSNVGYNLVGQAIERIEGKPLRQSIIARIMKPLGMADSDGAIRWPDRSRYPARFGTLRPDLPVLRQNRLVPAAWVDANLAAGSVAATLPDMARYLRFLIGVGTGAGKPLISDAMAKLWLARPARQDPEAPTETYGLGLMHRVDDGRALLHHTGGMVSFSSSFHVDPAAGTGAFASCAIGGTGYRPRLLTRFAVQALRLAREGKPIPVPPALGPKPLEKPADFAGRYAGPAGTLTIGGSPALGVTSAGTTAALESQGTDQFATSHPAFADFALLFVRSNAQVVAIDHGLHRFVRDGASAPLAATPAHIAARAGCYRSDDPWLGGLTLVARGDRLIFGGTDPLIDIGNDVWRLEAPDWNPERLGFGGFVGGRPQIAIFSGRTYERRDA</sequence>
<dbReference type="SUPFAM" id="SSF56601">
    <property type="entry name" value="beta-lactamase/transpeptidase-like"/>
    <property type="match status" value="1"/>
</dbReference>
<keyword evidence="1" id="KW-0732">Signal</keyword>